<comment type="caution">
    <text evidence="2">The sequence shown here is derived from an EMBL/GenBank/DDBJ whole genome shotgun (WGS) entry which is preliminary data.</text>
</comment>
<proteinExistence type="predicted"/>
<dbReference type="EMBL" id="BARU01019758">
    <property type="protein sequence ID" value="GAH56501.1"/>
    <property type="molecule type" value="Genomic_DNA"/>
</dbReference>
<feature type="region of interest" description="Disordered" evidence="1">
    <location>
        <begin position="40"/>
        <end position="62"/>
    </location>
</feature>
<feature type="compositionally biased region" description="Acidic residues" evidence="1">
    <location>
        <begin position="40"/>
        <end position="53"/>
    </location>
</feature>
<reference evidence="2" key="1">
    <citation type="journal article" date="2014" name="Front. Microbiol.">
        <title>High frequency of phylogenetically diverse reductive dehalogenase-homologous genes in deep subseafloor sedimentary metagenomes.</title>
        <authorList>
            <person name="Kawai M."/>
            <person name="Futagami T."/>
            <person name="Toyoda A."/>
            <person name="Takaki Y."/>
            <person name="Nishi S."/>
            <person name="Hori S."/>
            <person name="Arai W."/>
            <person name="Tsubouchi T."/>
            <person name="Morono Y."/>
            <person name="Uchiyama I."/>
            <person name="Ito T."/>
            <person name="Fujiyama A."/>
            <person name="Inagaki F."/>
            <person name="Takami H."/>
        </authorList>
    </citation>
    <scope>NUCLEOTIDE SEQUENCE</scope>
    <source>
        <strain evidence="2">Expedition CK06-06</strain>
    </source>
</reference>
<protein>
    <submittedName>
        <fullName evidence="2">Uncharacterized protein</fullName>
    </submittedName>
</protein>
<evidence type="ECO:0000256" key="1">
    <source>
        <dbReference type="SAM" id="MobiDB-lite"/>
    </source>
</evidence>
<gene>
    <name evidence="2" type="ORF">S03H2_32513</name>
</gene>
<accession>X1GF57</accession>
<sequence>MAENIIEDFKDFTDPGTYKNIINNINKALEKEFLELESEADDLFGTGEEEEPADAALSKEEH</sequence>
<name>X1GF57_9ZZZZ</name>
<organism evidence="2">
    <name type="scientific">marine sediment metagenome</name>
    <dbReference type="NCBI Taxonomy" id="412755"/>
    <lineage>
        <taxon>unclassified sequences</taxon>
        <taxon>metagenomes</taxon>
        <taxon>ecological metagenomes</taxon>
    </lineage>
</organism>
<evidence type="ECO:0000313" key="2">
    <source>
        <dbReference type="EMBL" id="GAH56501.1"/>
    </source>
</evidence>
<dbReference type="AlphaFoldDB" id="X1GF57"/>